<dbReference type="InterPro" id="IPR013164">
    <property type="entry name" value="Cadherin_N"/>
</dbReference>
<dbReference type="InterPro" id="IPR015919">
    <property type="entry name" value="Cadherin-like_sf"/>
</dbReference>
<name>A0AAD9JD12_9ANNE</name>
<feature type="domain" description="Cadherin" evidence="15">
    <location>
        <begin position="143"/>
        <end position="252"/>
    </location>
</feature>
<evidence type="ECO:0000256" key="14">
    <source>
        <dbReference type="SAM" id="SignalP"/>
    </source>
</evidence>
<dbReference type="PROSITE" id="PS50268">
    <property type="entry name" value="CADHERIN_2"/>
    <property type="match status" value="7"/>
</dbReference>
<accession>A0AAD9JD12</accession>
<proteinExistence type="predicted"/>
<feature type="region of interest" description="Disordered" evidence="12">
    <location>
        <begin position="900"/>
        <end position="1001"/>
    </location>
</feature>
<dbReference type="GO" id="GO:0005509">
    <property type="term" value="F:calcium ion binding"/>
    <property type="evidence" value="ECO:0007669"/>
    <property type="project" value="UniProtKB-UniRule"/>
</dbReference>
<dbReference type="CDD" id="cd11304">
    <property type="entry name" value="Cadherin_repeat"/>
    <property type="match status" value="7"/>
</dbReference>
<feature type="signal peptide" evidence="14">
    <location>
        <begin position="1"/>
        <end position="23"/>
    </location>
</feature>
<comment type="caution">
    <text evidence="16">The sequence shown here is derived from an EMBL/GenBank/DDBJ whole genome shotgun (WGS) entry which is preliminary data.</text>
</comment>
<evidence type="ECO:0000256" key="9">
    <source>
        <dbReference type="ARBA" id="ARBA00023136"/>
    </source>
</evidence>
<dbReference type="InterPro" id="IPR020894">
    <property type="entry name" value="Cadherin_CS"/>
</dbReference>
<dbReference type="PRINTS" id="PR00205">
    <property type="entry name" value="CADHERIN"/>
</dbReference>
<keyword evidence="6 11" id="KW-0106">Calcium</keyword>
<keyword evidence="4 14" id="KW-0732">Signal</keyword>
<keyword evidence="17" id="KW-1185">Reference proteome</keyword>
<feature type="region of interest" description="Disordered" evidence="12">
    <location>
        <begin position="1138"/>
        <end position="1184"/>
    </location>
</feature>
<dbReference type="AlphaFoldDB" id="A0AAD9JD12"/>
<dbReference type="Pfam" id="PF00028">
    <property type="entry name" value="Cadherin"/>
    <property type="match status" value="5"/>
</dbReference>
<evidence type="ECO:0000313" key="16">
    <source>
        <dbReference type="EMBL" id="KAK2150512.1"/>
    </source>
</evidence>
<evidence type="ECO:0000256" key="6">
    <source>
        <dbReference type="ARBA" id="ARBA00022837"/>
    </source>
</evidence>
<reference evidence="16" key="1">
    <citation type="journal article" date="2023" name="Mol. Biol. Evol.">
        <title>Third-Generation Sequencing Reveals the Adaptive Role of the Epigenome in Three Deep-Sea Polychaetes.</title>
        <authorList>
            <person name="Perez M."/>
            <person name="Aroh O."/>
            <person name="Sun Y."/>
            <person name="Lan Y."/>
            <person name="Juniper S.K."/>
            <person name="Young C.R."/>
            <person name="Angers B."/>
            <person name="Qian P.Y."/>
        </authorList>
    </citation>
    <scope>NUCLEOTIDE SEQUENCE</scope>
    <source>
        <strain evidence="16">P08H-3</strain>
    </source>
</reference>
<comment type="subcellular location">
    <subcellularLocation>
        <location evidence="1">Cell membrane</location>
        <topology evidence="1">Single-pass type I membrane protein</topology>
    </subcellularLocation>
</comment>
<dbReference type="FunFam" id="2.60.40.60:FF:000092">
    <property type="entry name" value="Protocadherin 8"/>
    <property type="match status" value="1"/>
</dbReference>
<evidence type="ECO:0000259" key="15">
    <source>
        <dbReference type="PROSITE" id="PS50268"/>
    </source>
</evidence>
<dbReference type="PROSITE" id="PS00232">
    <property type="entry name" value="CADHERIN_1"/>
    <property type="match status" value="4"/>
</dbReference>
<feature type="compositionally biased region" description="Polar residues" evidence="12">
    <location>
        <begin position="1174"/>
        <end position="1184"/>
    </location>
</feature>
<evidence type="ECO:0000256" key="5">
    <source>
        <dbReference type="ARBA" id="ARBA00022737"/>
    </source>
</evidence>
<evidence type="ECO:0000256" key="2">
    <source>
        <dbReference type="ARBA" id="ARBA00022475"/>
    </source>
</evidence>
<dbReference type="Gene3D" id="2.60.40.60">
    <property type="entry name" value="Cadherins"/>
    <property type="match status" value="7"/>
</dbReference>
<feature type="region of interest" description="Disordered" evidence="12">
    <location>
        <begin position="1222"/>
        <end position="1248"/>
    </location>
</feature>
<feature type="domain" description="Cadherin" evidence="15">
    <location>
        <begin position="365"/>
        <end position="469"/>
    </location>
</feature>
<feature type="transmembrane region" description="Helical" evidence="13">
    <location>
        <begin position="805"/>
        <end position="831"/>
    </location>
</feature>
<feature type="compositionally biased region" description="Low complexity" evidence="12">
    <location>
        <begin position="900"/>
        <end position="910"/>
    </location>
</feature>
<feature type="domain" description="Cadherin" evidence="15">
    <location>
        <begin position="684"/>
        <end position="780"/>
    </location>
</feature>
<keyword evidence="3 13" id="KW-0812">Transmembrane</keyword>
<protein>
    <recommendedName>
        <fullName evidence="15">Cadherin domain-containing protein</fullName>
    </recommendedName>
</protein>
<keyword evidence="8 13" id="KW-1133">Transmembrane helix</keyword>
<dbReference type="EMBL" id="JAODUP010000402">
    <property type="protein sequence ID" value="KAK2150512.1"/>
    <property type="molecule type" value="Genomic_DNA"/>
</dbReference>
<dbReference type="FunFam" id="2.60.40.60:FF:000007">
    <property type="entry name" value="Protocadherin alpha 2"/>
    <property type="match status" value="1"/>
</dbReference>
<evidence type="ECO:0000256" key="4">
    <source>
        <dbReference type="ARBA" id="ARBA00022729"/>
    </source>
</evidence>
<feature type="domain" description="Cadherin" evidence="15">
    <location>
        <begin position="470"/>
        <end position="573"/>
    </location>
</feature>
<keyword evidence="9 13" id="KW-0472">Membrane</keyword>
<organism evidence="16 17">
    <name type="scientific">Paralvinella palmiformis</name>
    <dbReference type="NCBI Taxonomy" id="53620"/>
    <lineage>
        <taxon>Eukaryota</taxon>
        <taxon>Metazoa</taxon>
        <taxon>Spiralia</taxon>
        <taxon>Lophotrochozoa</taxon>
        <taxon>Annelida</taxon>
        <taxon>Polychaeta</taxon>
        <taxon>Sedentaria</taxon>
        <taxon>Canalipalpata</taxon>
        <taxon>Terebellida</taxon>
        <taxon>Terebelliformia</taxon>
        <taxon>Alvinellidae</taxon>
        <taxon>Paralvinella</taxon>
    </lineage>
</organism>
<dbReference type="PANTHER" id="PTHR24028">
    <property type="entry name" value="CADHERIN-87A"/>
    <property type="match status" value="1"/>
</dbReference>
<evidence type="ECO:0000256" key="12">
    <source>
        <dbReference type="SAM" id="MobiDB-lite"/>
    </source>
</evidence>
<feature type="domain" description="Cadherin" evidence="15">
    <location>
        <begin position="574"/>
        <end position="680"/>
    </location>
</feature>
<dbReference type="InterPro" id="IPR002126">
    <property type="entry name" value="Cadherin-like_dom"/>
</dbReference>
<sequence>MTSYISRCDLILILLLGVQSVLSLSSLNYKILEELVPRAVIGNVLIDAHLVDEYKPAEIQRLRFDLIPNDHDHVTADQFFSVDQTSGIIRIKSVIDRDQEDLCAYQRTCDIKFDIIISPASFFRIIKVRVEILDINDNAPVFSRTEYRLNISETALPTTTYNLPSVFDLDSTDFGIKSIEILPDNERFQVIWSQDLKGHIQPKLRLMRHLDREEDPLFDLTIVAYDSGSPPKSADLLVHVFVQDTNDNSPVFDLPVYEARISENAQIGTPVLSIHAQDPDAGVGGSVRYSLSAPTLGESIINFRIDPISGEIYLAKEVDREVKDVYDIQVVAKDQAKEYRQASAPLTVYIDDVNDNPPVIRINVITSSGRAEVFESADPGTFVALVSVTDKDWGQNSEVICHLSSLKFRMDVMQSNTKFKVITESRLDREEQDEYQLSVSCQDRGIPSLTSSQTFLVHVIDINDNKPIFSKQQYLATVEENSPIGVLVLKLTTSDDDMAENAEVSYRILNDHGHMFTIDPEDGVIRTRAALDYELTPEVHLTVEARDHGNPVKSSTSVVVVKVSDVNDLAPEFSSSRYTFMIKENQLTDIQIGRVSATDRDTGSYKKFIFSLDTDSEDWSDYFSIDPDNGSLSLLRQLDREETSFYHLTIIARDKEPPALSSSTTVTIFVEDVNDNQPIVDFPNSYNNTALISNRLPPGYKVTQVRAHDPDVGDNAELSYFIVQDNDDETQRFGVDPKSGEVFLNYDLSKVKTAAYHVTILVKDNGTPEQSTLANLTVIVNQSMSVYRDDTEYLSDGNKTNNKNMFIIIIVVAISGVIIIVLLASIVFVLLTSRRKRANQRAAAASIVMDTINIDNNRDNSGADEKTIYNKHVIKQPSNGHHNDNKQTLKDHQRYVTLSNQPSLNLSNNSTHSDQRIPSRGGIGSKPPVPPRGVFVNYGSNGQKGDNMQVANNQVNGRSPEEIDRHSATSSEDSITDSGRGASEEGENGEYHRPPRLPPKQPLVASIRRQPIFPKLTPPYCTSPYPSNELSLEYPNFLQPDNTLYKHYQEHLRPDTGTNSQYREQRSPCQTELLLLPDFGLSKLQNEFDPHYRLKYQDLYTNPGNSQPENNVTDPCLSSNRFSDNALSFGESSDVVLNQSNYPQNKQTVRSVKAKDKSKKSDCCGSSLVHHHQPTASSSTNNLTGNSFNNANSVLRYNSQGGSTCSDITDGTSVTSATSGSYVIQHDDDDDNNDVGNYSRKPVSDLMH</sequence>
<feature type="chain" id="PRO_5042217359" description="Cadherin domain-containing protein" evidence="14">
    <location>
        <begin position="24"/>
        <end position="1248"/>
    </location>
</feature>
<keyword evidence="7" id="KW-0130">Cell adhesion</keyword>
<dbReference type="GO" id="GO:0007156">
    <property type="term" value="P:homophilic cell adhesion via plasma membrane adhesion molecules"/>
    <property type="evidence" value="ECO:0007669"/>
    <property type="project" value="InterPro"/>
</dbReference>
<feature type="compositionally biased region" description="Polar residues" evidence="12">
    <location>
        <begin position="968"/>
        <end position="977"/>
    </location>
</feature>
<gene>
    <name evidence="16" type="ORF">LSH36_402g01004</name>
</gene>
<dbReference type="SMART" id="SM00112">
    <property type="entry name" value="CA"/>
    <property type="match status" value="7"/>
</dbReference>
<evidence type="ECO:0000256" key="8">
    <source>
        <dbReference type="ARBA" id="ARBA00022989"/>
    </source>
</evidence>
<evidence type="ECO:0000256" key="1">
    <source>
        <dbReference type="ARBA" id="ARBA00004251"/>
    </source>
</evidence>
<evidence type="ECO:0000256" key="10">
    <source>
        <dbReference type="ARBA" id="ARBA00023180"/>
    </source>
</evidence>
<evidence type="ECO:0000256" key="3">
    <source>
        <dbReference type="ARBA" id="ARBA00022692"/>
    </source>
</evidence>
<feature type="domain" description="Cadherin" evidence="15">
    <location>
        <begin position="253"/>
        <end position="360"/>
    </location>
</feature>
<dbReference type="Pfam" id="PF08266">
    <property type="entry name" value="Cadherin_2"/>
    <property type="match status" value="1"/>
</dbReference>
<keyword evidence="5" id="KW-0677">Repeat</keyword>
<dbReference type="GO" id="GO:0005886">
    <property type="term" value="C:plasma membrane"/>
    <property type="evidence" value="ECO:0007669"/>
    <property type="project" value="UniProtKB-SubCell"/>
</dbReference>
<dbReference type="Proteomes" id="UP001208570">
    <property type="component" value="Unassembled WGS sequence"/>
</dbReference>
<feature type="compositionally biased region" description="Polar residues" evidence="12">
    <location>
        <begin position="938"/>
        <end position="957"/>
    </location>
</feature>
<keyword evidence="10" id="KW-0325">Glycoprotein</keyword>
<evidence type="ECO:0000256" key="13">
    <source>
        <dbReference type="SAM" id="Phobius"/>
    </source>
</evidence>
<feature type="domain" description="Cadherin" evidence="15">
    <location>
        <begin position="23"/>
        <end position="142"/>
    </location>
</feature>
<evidence type="ECO:0000256" key="11">
    <source>
        <dbReference type="PROSITE-ProRule" id="PRU00043"/>
    </source>
</evidence>
<dbReference type="InterPro" id="IPR050174">
    <property type="entry name" value="Protocadherin/Cadherin-CA"/>
</dbReference>
<feature type="compositionally biased region" description="Basic and acidic residues" evidence="12">
    <location>
        <begin position="1153"/>
        <end position="1162"/>
    </location>
</feature>
<evidence type="ECO:0000256" key="7">
    <source>
        <dbReference type="ARBA" id="ARBA00022889"/>
    </source>
</evidence>
<keyword evidence="2" id="KW-1003">Cell membrane</keyword>
<dbReference type="FunFam" id="2.60.40.60:FF:000127">
    <property type="entry name" value="Protocadherin beta 1"/>
    <property type="match status" value="1"/>
</dbReference>
<dbReference type="PANTHER" id="PTHR24028:SF146">
    <property type="entry name" value="CADHERIN 96CB, ISOFORM D-RELATED"/>
    <property type="match status" value="1"/>
</dbReference>
<evidence type="ECO:0000313" key="17">
    <source>
        <dbReference type="Proteomes" id="UP001208570"/>
    </source>
</evidence>
<feature type="compositionally biased region" description="Polar residues" evidence="12">
    <location>
        <begin position="1138"/>
        <end position="1150"/>
    </location>
</feature>
<dbReference type="SUPFAM" id="SSF49313">
    <property type="entry name" value="Cadherin-like"/>
    <property type="match status" value="6"/>
</dbReference>
<dbReference type="FunFam" id="2.60.40.60:FF:000020">
    <property type="entry name" value="Dachsous cadherin-related 1b"/>
    <property type="match status" value="3"/>
</dbReference>